<keyword evidence="1" id="KW-0472">Membrane</keyword>
<protein>
    <submittedName>
        <fullName evidence="2">Uncharacterized protein</fullName>
    </submittedName>
</protein>
<name>X0VPH6_9ZZZZ</name>
<proteinExistence type="predicted"/>
<gene>
    <name evidence="2" type="ORF">S01H1_59488</name>
</gene>
<keyword evidence="1" id="KW-1133">Transmembrane helix</keyword>
<dbReference type="EMBL" id="BARS01038911">
    <property type="protein sequence ID" value="GAG14388.1"/>
    <property type="molecule type" value="Genomic_DNA"/>
</dbReference>
<keyword evidence="1" id="KW-0812">Transmembrane</keyword>
<feature type="transmembrane region" description="Helical" evidence="1">
    <location>
        <begin position="102"/>
        <end position="123"/>
    </location>
</feature>
<organism evidence="2">
    <name type="scientific">marine sediment metagenome</name>
    <dbReference type="NCBI Taxonomy" id="412755"/>
    <lineage>
        <taxon>unclassified sequences</taxon>
        <taxon>metagenomes</taxon>
        <taxon>ecological metagenomes</taxon>
    </lineage>
</organism>
<reference evidence="2" key="1">
    <citation type="journal article" date="2014" name="Front. Microbiol.">
        <title>High frequency of phylogenetically diverse reductive dehalogenase-homologous genes in deep subseafloor sedimentary metagenomes.</title>
        <authorList>
            <person name="Kawai M."/>
            <person name="Futagami T."/>
            <person name="Toyoda A."/>
            <person name="Takaki Y."/>
            <person name="Nishi S."/>
            <person name="Hori S."/>
            <person name="Arai W."/>
            <person name="Tsubouchi T."/>
            <person name="Morono Y."/>
            <person name="Uchiyama I."/>
            <person name="Ito T."/>
            <person name="Fujiyama A."/>
            <person name="Inagaki F."/>
            <person name="Takami H."/>
        </authorList>
    </citation>
    <scope>NUCLEOTIDE SEQUENCE</scope>
    <source>
        <strain evidence="2">Expedition CK06-06</strain>
    </source>
</reference>
<evidence type="ECO:0000313" key="2">
    <source>
        <dbReference type="EMBL" id="GAG14388.1"/>
    </source>
</evidence>
<comment type="caution">
    <text evidence="2">The sequence shown here is derived from an EMBL/GenBank/DDBJ whole genome shotgun (WGS) entry which is preliminary data.</text>
</comment>
<feature type="transmembrane region" description="Helical" evidence="1">
    <location>
        <begin position="74"/>
        <end position="96"/>
    </location>
</feature>
<accession>X0VPH6</accession>
<feature type="transmembrane region" description="Helical" evidence="1">
    <location>
        <begin position="12"/>
        <end position="36"/>
    </location>
</feature>
<sequence length="132" mass="14260">MSQNGDVKALKVVLIILAVIAFVYGFGFLFVPGILVGLSRANPVEFSWLRWMGGVVIALGIGALMVSSKPEKQGIFVTSMALATLFAGLGNLYSWIMQEYSGATWFTALPTCFLLVLSALLWWGRGQAKGIL</sequence>
<evidence type="ECO:0000256" key="1">
    <source>
        <dbReference type="SAM" id="Phobius"/>
    </source>
</evidence>
<dbReference type="AlphaFoldDB" id="X0VPH6"/>
<feature type="transmembrane region" description="Helical" evidence="1">
    <location>
        <begin position="48"/>
        <end position="67"/>
    </location>
</feature>